<dbReference type="EMBL" id="JAUNZN010000007">
    <property type="protein sequence ID" value="KAK4817995.1"/>
    <property type="molecule type" value="Genomic_DNA"/>
</dbReference>
<reference evidence="1 2" key="1">
    <citation type="journal article" date="2023" name="J. Hered.">
        <title>Chromosome-level genome of the wood stork (Mycteria americana) provides insight into avian chromosome evolution.</title>
        <authorList>
            <person name="Flamio R. Jr."/>
            <person name="Ramstad K.M."/>
        </authorList>
    </citation>
    <scope>NUCLEOTIDE SEQUENCE [LARGE SCALE GENOMIC DNA]</scope>
    <source>
        <strain evidence="1">JAX WOST 10</strain>
    </source>
</reference>
<evidence type="ECO:0000313" key="1">
    <source>
        <dbReference type="EMBL" id="KAK4817995.1"/>
    </source>
</evidence>
<accession>A0AAN7N1U8</accession>
<gene>
    <name evidence="1" type="ORF">QYF61_004108</name>
</gene>
<name>A0AAN7N1U8_MYCAM</name>
<comment type="caution">
    <text evidence="1">The sequence shown here is derived from an EMBL/GenBank/DDBJ whole genome shotgun (WGS) entry which is preliminary data.</text>
</comment>
<sequence>MAGRGRQFPSQAWCAAFEFSLLDFPASNKGNGEVWETFAFQKCTEKLASKVPKSKTEISFKVIRGRGLQHLDGTVQVYLATLQDQAEIPACLISAVFPTPPCSEKLNEINHTLTANLGCTGVLQPQLNPLPPASTQLQVSRSLGAVWRRGSVLLVVN</sequence>
<organism evidence="1 2">
    <name type="scientific">Mycteria americana</name>
    <name type="common">Wood stork</name>
    <dbReference type="NCBI Taxonomy" id="33587"/>
    <lineage>
        <taxon>Eukaryota</taxon>
        <taxon>Metazoa</taxon>
        <taxon>Chordata</taxon>
        <taxon>Craniata</taxon>
        <taxon>Vertebrata</taxon>
        <taxon>Euteleostomi</taxon>
        <taxon>Archelosauria</taxon>
        <taxon>Archosauria</taxon>
        <taxon>Dinosauria</taxon>
        <taxon>Saurischia</taxon>
        <taxon>Theropoda</taxon>
        <taxon>Coelurosauria</taxon>
        <taxon>Aves</taxon>
        <taxon>Neognathae</taxon>
        <taxon>Neoaves</taxon>
        <taxon>Aequornithes</taxon>
        <taxon>Ciconiiformes</taxon>
        <taxon>Ciconiidae</taxon>
        <taxon>Mycteria</taxon>
    </lineage>
</organism>
<evidence type="ECO:0000313" key="2">
    <source>
        <dbReference type="Proteomes" id="UP001333110"/>
    </source>
</evidence>
<dbReference type="Proteomes" id="UP001333110">
    <property type="component" value="Unassembled WGS sequence"/>
</dbReference>
<proteinExistence type="predicted"/>
<keyword evidence="2" id="KW-1185">Reference proteome</keyword>
<protein>
    <submittedName>
        <fullName evidence="1">Uncharacterized protein</fullName>
    </submittedName>
</protein>
<dbReference type="AlphaFoldDB" id="A0AAN7N1U8"/>